<dbReference type="AlphaFoldDB" id="A0A3N1GZF7"/>
<dbReference type="EMBL" id="RJKM01000001">
    <property type="protein sequence ID" value="ROP35579.1"/>
    <property type="molecule type" value="Genomic_DNA"/>
</dbReference>
<dbReference type="InterPro" id="IPR017972">
    <property type="entry name" value="Cyt_P450_CS"/>
</dbReference>
<dbReference type="GO" id="GO:0004497">
    <property type="term" value="F:monooxygenase activity"/>
    <property type="evidence" value="ECO:0007669"/>
    <property type="project" value="InterPro"/>
</dbReference>
<accession>A0A3N1GZF7</accession>
<comment type="similarity">
    <text evidence="1">Belongs to the cytochrome P450 family.</text>
</comment>
<dbReference type="Proteomes" id="UP000268727">
    <property type="component" value="Unassembled WGS sequence"/>
</dbReference>
<evidence type="ECO:0000256" key="1">
    <source>
        <dbReference type="ARBA" id="ARBA00010617"/>
    </source>
</evidence>
<reference evidence="2 3" key="1">
    <citation type="submission" date="2018-11" db="EMBL/GenBank/DDBJ databases">
        <title>Sequencing the genomes of 1000 actinobacteria strains.</title>
        <authorList>
            <person name="Klenk H.-P."/>
        </authorList>
    </citation>
    <scope>NUCLEOTIDE SEQUENCE [LARGE SCALE GENOMIC DNA]</scope>
    <source>
        <strain evidence="2 3">DSM 44231</strain>
    </source>
</reference>
<dbReference type="PROSITE" id="PS00086">
    <property type="entry name" value="CYTOCHROME_P450"/>
    <property type="match status" value="1"/>
</dbReference>
<dbReference type="OrthoDB" id="4306803at2"/>
<dbReference type="RefSeq" id="WP_123741699.1">
    <property type="nucleotide sequence ID" value="NZ_RJKM01000001.1"/>
</dbReference>
<dbReference type="SUPFAM" id="SSF48264">
    <property type="entry name" value="Cytochrome P450"/>
    <property type="match status" value="1"/>
</dbReference>
<comment type="caution">
    <text evidence="2">The sequence shown here is derived from an EMBL/GenBank/DDBJ whole genome shotgun (WGS) entry which is preliminary data.</text>
</comment>
<dbReference type="PANTHER" id="PTHR46696:SF1">
    <property type="entry name" value="CYTOCHROME P450 YJIB-RELATED"/>
    <property type="match status" value="1"/>
</dbReference>
<dbReference type="Gene3D" id="1.10.630.10">
    <property type="entry name" value="Cytochrome P450"/>
    <property type="match status" value="1"/>
</dbReference>
<evidence type="ECO:0000313" key="2">
    <source>
        <dbReference type="EMBL" id="ROP35579.1"/>
    </source>
</evidence>
<protein>
    <submittedName>
        <fullName evidence="2">Cytochrome P450</fullName>
    </submittedName>
</protein>
<organism evidence="2 3">
    <name type="scientific">Saccharothrix texasensis</name>
    <dbReference type="NCBI Taxonomy" id="103734"/>
    <lineage>
        <taxon>Bacteria</taxon>
        <taxon>Bacillati</taxon>
        <taxon>Actinomycetota</taxon>
        <taxon>Actinomycetes</taxon>
        <taxon>Pseudonocardiales</taxon>
        <taxon>Pseudonocardiaceae</taxon>
        <taxon>Saccharothrix</taxon>
    </lineage>
</organism>
<dbReference type="PRINTS" id="PR00359">
    <property type="entry name" value="BP450"/>
</dbReference>
<dbReference type="GO" id="GO:0020037">
    <property type="term" value="F:heme binding"/>
    <property type="evidence" value="ECO:0007669"/>
    <property type="project" value="InterPro"/>
</dbReference>
<gene>
    <name evidence="2" type="ORF">EDD40_0813</name>
</gene>
<evidence type="ECO:0000313" key="3">
    <source>
        <dbReference type="Proteomes" id="UP000268727"/>
    </source>
</evidence>
<keyword evidence="3" id="KW-1185">Reference proteome</keyword>
<name>A0A3N1GZF7_9PSEU</name>
<dbReference type="GO" id="GO:0016705">
    <property type="term" value="F:oxidoreductase activity, acting on paired donors, with incorporation or reduction of molecular oxygen"/>
    <property type="evidence" value="ECO:0007669"/>
    <property type="project" value="InterPro"/>
</dbReference>
<dbReference type="GO" id="GO:0005506">
    <property type="term" value="F:iron ion binding"/>
    <property type="evidence" value="ECO:0007669"/>
    <property type="project" value="InterPro"/>
</dbReference>
<dbReference type="InterPro" id="IPR036396">
    <property type="entry name" value="Cyt_P450_sf"/>
</dbReference>
<dbReference type="PANTHER" id="PTHR46696">
    <property type="entry name" value="P450, PUTATIVE (EUROFUNG)-RELATED"/>
    <property type="match status" value="1"/>
</dbReference>
<proteinExistence type="inferred from homology"/>
<dbReference type="InterPro" id="IPR002397">
    <property type="entry name" value="Cyt_P450_B"/>
</dbReference>
<sequence>MTGSVRDDVRGLAWDDGLECWVVSDPALARVVLNHQGFSSQTSQRLGELYMTEESRREHRDLTEFLRLWFVHTDGAEHAALRKPVQRLFSASHTRSIGPLVEAVVDACLDDLAADPRHDAVPTLAEGVSGRVMGRIAGVPQEPPVLHTWSKTLSGFIAAMYRRDHAEAAHRVMLEMTEALAGSPALADFPRDTAEDRARTTATWAMVLFGGLETTASLIGSCLLAVLEDPALRARVAADRPGEVEALVESVLEKRPPLRNVGRVVAADFEFEGERLREGDLVLVSLAGGGLFDADLADLAPVAERGDRHLVFGHGVHYCVGAPLARLEAATVLRRFTRRFPGAALAENAVEWGPNLAYVGLDHLFLDIGPDRAP</sequence>